<dbReference type="Gene3D" id="3.30.40.10">
    <property type="entry name" value="Zinc/RING finger domain, C3HC4 (zinc finger)"/>
    <property type="match status" value="1"/>
</dbReference>
<keyword evidence="8" id="KW-0879">Wnt signaling pathway</keyword>
<feature type="compositionally biased region" description="Polar residues" evidence="18">
    <location>
        <begin position="527"/>
        <end position="536"/>
    </location>
</feature>
<evidence type="ECO:0000256" key="13">
    <source>
        <dbReference type="ARBA" id="ARBA00022786"/>
    </source>
</evidence>
<dbReference type="SMART" id="SM00184">
    <property type="entry name" value="RING"/>
    <property type="match status" value="1"/>
</dbReference>
<dbReference type="PANTHER" id="PTHR16200">
    <property type="entry name" value="RING ZINC FINGER"/>
    <property type="match status" value="1"/>
</dbReference>
<keyword evidence="16 19" id="KW-0472">Membrane</keyword>
<evidence type="ECO:0000256" key="11">
    <source>
        <dbReference type="ARBA" id="ARBA00022729"/>
    </source>
</evidence>
<keyword evidence="9 19" id="KW-0812">Transmembrane</keyword>
<dbReference type="Pfam" id="PF13639">
    <property type="entry name" value="zf-RING_2"/>
    <property type="match status" value="1"/>
</dbReference>
<evidence type="ECO:0000256" key="19">
    <source>
        <dbReference type="SAM" id="Phobius"/>
    </source>
</evidence>
<reference evidence="21" key="1">
    <citation type="submission" date="2025-08" db="UniProtKB">
        <authorList>
            <consortium name="Ensembl"/>
        </authorList>
    </citation>
    <scope>IDENTIFICATION</scope>
</reference>
<evidence type="ECO:0000256" key="5">
    <source>
        <dbReference type="ARBA" id="ARBA00012483"/>
    </source>
</evidence>
<proteinExistence type="inferred from homology"/>
<keyword evidence="14" id="KW-0862">Zinc</keyword>
<evidence type="ECO:0000256" key="9">
    <source>
        <dbReference type="ARBA" id="ARBA00022692"/>
    </source>
</evidence>
<evidence type="ECO:0000256" key="7">
    <source>
        <dbReference type="ARBA" id="ARBA00022679"/>
    </source>
</evidence>
<evidence type="ECO:0000259" key="20">
    <source>
        <dbReference type="PROSITE" id="PS50089"/>
    </source>
</evidence>
<comment type="subcellular location">
    <subcellularLocation>
        <location evidence="2">Cell membrane</location>
        <topology evidence="2">Single-pass type I membrane protein</topology>
    </subcellularLocation>
</comment>
<keyword evidence="6" id="KW-1003">Cell membrane</keyword>
<dbReference type="EC" id="2.3.2.27" evidence="5"/>
<organism evidence="21 22">
    <name type="scientific">Eptatretus burgeri</name>
    <name type="common">Inshore hagfish</name>
    <dbReference type="NCBI Taxonomy" id="7764"/>
    <lineage>
        <taxon>Eukaryota</taxon>
        <taxon>Metazoa</taxon>
        <taxon>Chordata</taxon>
        <taxon>Craniata</taxon>
        <taxon>Vertebrata</taxon>
        <taxon>Cyclostomata</taxon>
        <taxon>Myxini</taxon>
        <taxon>Myxiniformes</taxon>
        <taxon>Myxinidae</taxon>
        <taxon>Eptatretinae</taxon>
        <taxon>Eptatretus</taxon>
    </lineage>
</organism>
<dbReference type="InterPro" id="IPR051073">
    <property type="entry name" value="ZNRF3_Arkadia_E3_ligases"/>
</dbReference>
<sequence length="1127" mass="122220">MRRPAPLAEAVGKGRGLSAAGLAFVLLGAVLAAAVRPSASTAEVSFRSGAEALIEVIYEIEEDGMVSEEKASPMTARYSQAGPVMVTKGDMRQFHPLAYCQPNDDHKSGYVAVIKLEHLDRDLLECNRVLQKARKAIARGAEAVIFDVSNNSNAVEQLSVETVRPLIKPVLYIQGEDAKQLLGIVLHRARARVFISPKDTVYGGVDIIVFVSLFAIVLIVCLLFYLKMKLSQRRSHVRRFLPHPSLLFVKDALLPPSFQFEIFLTPHLILFPFLYLHFCPPPPSPQTELTRLTLLAMESMETRKYRAKGRSCTRKLNHDSVGSLSSGSECAICLEHYTDGEEVRVVSCRHKFHRRCVDPWLLRQRSCPRCRYTILDLSRIAIPRPAAPSLVFSPPHRTLASTTVTSPPTIAAPHPFARRLFYPPAPHMFLSHRQAVRPYDQQWNTTGSRRFRGSVARTRLPRRCRGCFCPQCRGDGILGNRRLGTQLSSPRHDTDVSPLSSPASTSSDRSLSSSDTGDASHQGVYGSGSTRHSSPGSDCEAFVFRGHKPTNGRTVAILPQLCSACQNTAPSIEHPLLPAAIAMTTQATPRCLHHHHHHEDVGHRENSHHNDGSRREWSHHYGTMLRDWTNSACNDSHNCGFESKVCWECKRHQGDRVFHSRSQTENSIYGQWEICLDACAESNSCQGGVSLRDVGHLTQGFQEGTRDIEGGARHVGYVDGGMRYGHIERGVRNIGNVGGACYMGNVTRDARHMVEVEGVVEHVEGSAKQVEHVEGSAKQVGHVDGSAKQVGHAEGSAKQVGHIEGSAKHMGHVEGSAGNIEVCAKHVGHVDGGARHVGHVDGGARHVDGGARHVRHVGHIGGARHVHGGARHVRHVGHVDGGARHVGHVYGGAKHVGHVDGGAKHVGHVDGGARNVGHVDGGARHIGHIDSGARHVGHVDGGARNPGNVDGSARNLGRVDGGARHPGNVDGGAMNPGHVDGGVGNDDCGARHVGHDDGGARHVGNDDSGARHTGDTGTLGDDVRHTVELDGVERSAGVLGGVERNARDINGVERSSRNIVGVERGVGDIDGIARHMKYVDWVERSTWYAEGANKTKNVLEEDVWVPLEMPLLLQAPRLSPSICEHYV</sequence>
<comment type="catalytic activity">
    <reaction evidence="1">
        <text>S-ubiquitinyl-[E2 ubiquitin-conjugating enzyme]-L-cysteine + [acceptor protein]-L-lysine = [E2 ubiquitin-conjugating enzyme]-L-cysteine + N(6)-ubiquitinyl-[acceptor protein]-L-lysine.</text>
        <dbReference type="EC" id="2.3.2.27"/>
    </reaction>
</comment>
<keyword evidence="11" id="KW-0732">Signal</keyword>
<dbReference type="InterPro" id="IPR013083">
    <property type="entry name" value="Znf_RING/FYVE/PHD"/>
</dbReference>
<reference evidence="21" key="2">
    <citation type="submission" date="2025-09" db="UniProtKB">
        <authorList>
            <consortium name="Ensembl"/>
        </authorList>
    </citation>
    <scope>IDENTIFICATION</scope>
</reference>
<dbReference type="Ensembl" id="ENSEBUT00000014633.1">
    <property type="protein sequence ID" value="ENSEBUP00000014057.1"/>
    <property type="gene ID" value="ENSEBUG00000008836.1"/>
</dbReference>
<accession>A0A8C4WVM7</accession>
<evidence type="ECO:0000256" key="3">
    <source>
        <dbReference type="ARBA" id="ARBA00004906"/>
    </source>
</evidence>
<keyword evidence="13" id="KW-0833">Ubl conjugation pathway</keyword>
<evidence type="ECO:0000256" key="6">
    <source>
        <dbReference type="ARBA" id="ARBA00022475"/>
    </source>
</evidence>
<evidence type="ECO:0000256" key="17">
    <source>
        <dbReference type="PROSITE-ProRule" id="PRU00175"/>
    </source>
</evidence>
<comment type="similarity">
    <text evidence="4">Belongs to the ZNRF3 family.</text>
</comment>
<feature type="compositionally biased region" description="Basic and acidic residues" evidence="18">
    <location>
        <begin position="598"/>
        <end position="614"/>
    </location>
</feature>
<dbReference type="GO" id="GO:0061630">
    <property type="term" value="F:ubiquitin protein ligase activity"/>
    <property type="evidence" value="ECO:0007669"/>
    <property type="project" value="UniProtKB-EC"/>
</dbReference>
<dbReference type="GO" id="GO:0016055">
    <property type="term" value="P:Wnt signaling pathway"/>
    <property type="evidence" value="ECO:0007669"/>
    <property type="project" value="UniProtKB-KW"/>
</dbReference>
<dbReference type="GO" id="GO:0008270">
    <property type="term" value="F:zinc ion binding"/>
    <property type="evidence" value="ECO:0007669"/>
    <property type="project" value="UniProtKB-KW"/>
</dbReference>
<dbReference type="UniPathway" id="UPA00143"/>
<evidence type="ECO:0000256" key="18">
    <source>
        <dbReference type="SAM" id="MobiDB-lite"/>
    </source>
</evidence>
<keyword evidence="7" id="KW-0808">Transferase</keyword>
<feature type="region of interest" description="Disordered" evidence="18">
    <location>
        <begin position="480"/>
        <end position="537"/>
    </location>
</feature>
<evidence type="ECO:0000256" key="4">
    <source>
        <dbReference type="ARBA" id="ARBA00008759"/>
    </source>
</evidence>
<evidence type="ECO:0000256" key="8">
    <source>
        <dbReference type="ARBA" id="ARBA00022687"/>
    </source>
</evidence>
<evidence type="ECO:0000313" key="21">
    <source>
        <dbReference type="Ensembl" id="ENSEBUP00000014057.1"/>
    </source>
</evidence>
<evidence type="ECO:0000256" key="15">
    <source>
        <dbReference type="ARBA" id="ARBA00022989"/>
    </source>
</evidence>
<evidence type="ECO:0000256" key="2">
    <source>
        <dbReference type="ARBA" id="ARBA00004251"/>
    </source>
</evidence>
<dbReference type="InterPro" id="IPR040700">
    <property type="entry name" value="ZNRF-3_ecto"/>
</dbReference>
<dbReference type="Proteomes" id="UP000694388">
    <property type="component" value="Unplaced"/>
</dbReference>
<evidence type="ECO:0000256" key="14">
    <source>
        <dbReference type="ARBA" id="ARBA00022833"/>
    </source>
</evidence>
<dbReference type="GeneTree" id="ENSGT00940000154006"/>
<dbReference type="PROSITE" id="PS50089">
    <property type="entry name" value="ZF_RING_2"/>
    <property type="match status" value="1"/>
</dbReference>
<dbReference type="GO" id="GO:0016567">
    <property type="term" value="P:protein ubiquitination"/>
    <property type="evidence" value="ECO:0007669"/>
    <property type="project" value="UniProtKB-UniPathway"/>
</dbReference>
<keyword evidence="22" id="KW-1185">Reference proteome</keyword>
<name>A0A8C4WVM7_EPTBU</name>
<feature type="region of interest" description="Disordered" evidence="18">
    <location>
        <begin position="593"/>
        <end position="614"/>
    </location>
</feature>
<evidence type="ECO:0000313" key="22">
    <source>
        <dbReference type="Proteomes" id="UP000694388"/>
    </source>
</evidence>
<keyword evidence="12 17" id="KW-0863">Zinc-finger</keyword>
<dbReference type="CDD" id="cd16454">
    <property type="entry name" value="RING-H2_PA-TM-RING"/>
    <property type="match status" value="1"/>
</dbReference>
<feature type="compositionally biased region" description="Low complexity" evidence="18">
    <location>
        <begin position="497"/>
        <end position="516"/>
    </location>
</feature>
<dbReference type="Pfam" id="PF18212">
    <property type="entry name" value="ZNRF_3_ecto"/>
    <property type="match status" value="1"/>
</dbReference>
<evidence type="ECO:0000256" key="16">
    <source>
        <dbReference type="ARBA" id="ARBA00023136"/>
    </source>
</evidence>
<dbReference type="InterPro" id="IPR001841">
    <property type="entry name" value="Znf_RING"/>
</dbReference>
<dbReference type="Gene3D" id="3.50.30.30">
    <property type="match status" value="1"/>
</dbReference>
<comment type="pathway">
    <text evidence="3">Protein modification; protein ubiquitination.</text>
</comment>
<keyword evidence="10" id="KW-0479">Metal-binding</keyword>
<feature type="region of interest" description="Disordered" evidence="18">
    <location>
        <begin position="999"/>
        <end position="1022"/>
    </location>
</feature>
<evidence type="ECO:0000256" key="12">
    <source>
        <dbReference type="ARBA" id="ARBA00022771"/>
    </source>
</evidence>
<dbReference type="AlphaFoldDB" id="A0A8C4WVM7"/>
<evidence type="ECO:0000256" key="1">
    <source>
        <dbReference type="ARBA" id="ARBA00000900"/>
    </source>
</evidence>
<feature type="transmembrane region" description="Helical" evidence="19">
    <location>
        <begin position="201"/>
        <end position="226"/>
    </location>
</feature>
<feature type="domain" description="RING-type" evidence="20">
    <location>
        <begin position="330"/>
        <end position="371"/>
    </location>
</feature>
<evidence type="ECO:0000256" key="10">
    <source>
        <dbReference type="ARBA" id="ARBA00022723"/>
    </source>
</evidence>
<feature type="compositionally biased region" description="Basic and acidic residues" evidence="18">
    <location>
        <begin position="999"/>
        <end position="1014"/>
    </location>
</feature>
<dbReference type="GO" id="GO:0030178">
    <property type="term" value="P:negative regulation of Wnt signaling pathway"/>
    <property type="evidence" value="ECO:0007669"/>
    <property type="project" value="UniProtKB-ARBA"/>
</dbReference>
<dbReference type="SUPFAM" id="SSF57850">
    <property type="entry name" value="RING/U-box"/>
    <property type="match status" value="1"/>
</dbReference>
<keyword evidence="15 19" id="KW-1133">Transmembrane helix</keyword>
<dbReference type="GO" id="GO:0005886">
    <property type="term" value="C:plasma membrane"/>
    <property type="evidence" value="ECO:0007669"/>
    <property type="project" value="UniProtKB-SubCell"/>
</dbReference>
<protein>
    <recommendedName>
        <fullName evidence="5">RING-type E3 ubiquitin transferase</fullName>
        <ecNumber evidence="5">2.3.2.27</ecNumber>
    </recommendedName>
</protein>